<name>A0A2K8U8I2_9GAMM</name>
<protein>
    <recommendedName>
        <fullName evidence="5">Phage shock protein A</fullName>
    </recommendedName>
</protein>
<dbReference type="RefSeq" id="WP_100919670.1">
    <property type="nucleotide sequence ID" value="NZ_CP020370.1"/>
</dbReference>
<comment type="similarity">
    <text evidence="1">Belongs to the PspA/Vipp/IM30 family.</text>
</comment>
<dbReference type="PANTHER" id="PTHR31088">
    <property type="entry name" value="MEMBRANE-ASSOCIATED PROTEIN VIPP1, CHLOROPLASTIC"/>
    <property type="match status" value="1"/>
</dbReference>
<dbReference type="PANTHER" id="PTHR31088:SF6">
    <property type="entry name" value="PHAGE SHOCK PROTEIN A"/>
    <property type="match status" value="1"/>
</dbReference>
<dbReference type="OrthoDB" id="5567812at2"/>
<dbReference type="AlphaFoldDB" id="A0A2K8U8I2"/>
<keyword evidence="2" id="KW-0175">Coiled coil</keyword>
<dbReference type="KEGG" id="tsy:THSYN_13755"/>
<dbReference type="Proteomes" id="UP000232638">
    <property type="component" value="Chromosome"/>
</dbReference>
<dbReference type="InterPro" id="IPR007157">
    <property type="entry name" value="PspA_VIPP1"/>
</dbReference>
<organism evidence="3 4">
    <name type="scientific">Candidatus Thiodictyon syntrophicum</name>
    <dbReference type="NCBI Taxonomy" id="1166950"/>
    <lineage>
        <taxon>Bacteria</taxon>
        <taxon>Pseudomonadati</taxon>
        <taxon>Pseudomonadota</taxon>
        <taxon>Gammaproteobacteria</taxon>
        <taxon>Chromatiales</taxon>
        <taxon>Chromatiaceae</taxon>
        <taxon>Thiodictyon</taxon>
    </lineage>
</organism>
<dbReference type="Pfam" id="PF04012">
    <property type="entry name" value="PspA_IM30"/>
    <property type="match status" value="1"/>
</dbReference>
<dbReference type="EMBL" id="CP020370">
    <property type="protein sequence ID" value="AUB81918.1"/>
    <property type="molecule type" value="Genomic_DNA"/>
</dbReference>
<accession>A0A2K8U8I2</accession>
<evidence type="ECO:0000256" key="2">
    <source>
        <dbReference type="SAM" id="Coils"/>
    </source>
</evidence>
<proteinExistence type="inferred from homology"/>
<reference evidence="3 4" key="1">
    <citation type="submission" date="2017-03" db="EMBL/GenBank/DDBJ databases">
        <title>Complete genome sequence of Candidatus 'Thiodictyon syntrophicum' sp. nov. strain Cad16T, a photolithoautotroph purple sulfur bacterium isolated from an alpine meromictic lake.</title>
        <authorList>
            <person name="Luedin S.M."/>
            <person name="Pothier J.F."/>
            <person name="Danza F."/>
            <person name="Storelli N."/>
            <person name="Wittwer M."/>
            <person name="Tonolla M."/>
        </authorList>
    </citation>
    <scope>NUCLEOTIDE SEQUENCE [LARGE SCALE GENOMIC DNA]</scope>
    <source>
        <strain evidence="3 4">Cad16T</strain>
    </source>
</reference>
<gene>
    <name evidence="3" type="ORF">THSYN_13755</name>
</gene>
<evidence type="ECO:0000313" key="4">
    <source>
        <dbReference type="Proteomes" id="UP000232638"/>
    </source>
</evidence>
<sequence>MALMTRLARLVRADLNAVLDRLEAPELVLAQAVREMEQALDQERRGLAALDRELARLALRDTALAEEEEGTTAALAEGLQEGREALARPLIRRRLETGRRRAALKTRRAEHAGERGRLAAQLESRAARLADLRARAALYLDDTEQAPAAGAADEGWGPAWSGADPAVSDAEVELELLRLRRQGGGS</sequence>
<evidence type="ECO:0000256" key="1">
    <source>
        <dbReference type="ARBA" id="ARBA00043985"/>
    </source>
</evidence>
<keyword evidence="4" id="KW-1185">Reference proteome</keyword>
<evidence type="ECO:0008006" key="5">
    <source>
        <dbReference type="Google" id="ProtNLM"/>
    </source>
</evidence>
<evidence type="ECO:0000313" key="3">
    <source>
        <dbReference type="EMBL" id="AUB81918.1"/>
    </source>
</evidence>
<feature type="coiled-coil region" evidence="2">
    <location>
        <begin position="33"/>
        <end position="60"/>
    </location>
</feature>